<dbReference type="GO" id="GO:0003735">
    <property type="term" value="F:structural constituent of ribosome"/>
    <property type="evidence" value="ECO:0007669"/>
    <property type="project" value="TreeGrafter"/>
</dbReference>
<evidence type="ECO:0000313" key="9">
    <source>
        <dbReference type="EMBL" id="WFD37498.1"/>
    </source>
</evidence>
<feature type="compositionally biased region" description="Basic residues" evidence="8">
    <location>
        <begin position="577"/>
        <end position="588"/>
    </location>
</feature>
<evidence type="ECO:0000256" key="1">
    <source>
        <dbReference type="ARBA" id="ARBA00004173"/>
    </source>
</evidence>
<evidence type="ECO:0000256" key="8">
    <source>
        <dbReference type="SAM" id="MobiDB-lite"/>
    </source>
</evidence>
<keyword evidence="4" id="KW-0408">Iron</keyword>
<dbReference type="InterPro" id="IPR015324">
    <property type="entry name" value="Ribosomal_Rsm22-like"/>
</dbReference>
<dbReference type="GO" id="GO:0005763">
    <property type="term" value="C:mitochondrial small ribosomal subunit"/>
    <property type="evidence" value="ECO:0007669"/>
    <property type="project" value="TreeGrafter"/>
</dbReference>
<evidence type="ECO:0000256" key="6">
    <source>
        <dbReference type="ARBA" id="ARBA00023128"/>
    </source>
</evidence>
<evidence type="ECO:0000256" key="3">
    <source>
        <dbReference type="ARBA" id="ARBA00022946"/>
    </source>
</evidence>
<sequence>MRLLSSRVRGLASVPPLRHAPRAAHLYGAAQVSGSLGHSVVPESLVRRADEPVESSAMQRLSPAARLGTSKVNGNSVVYLPDALADAVESHVLRGSKLQLRRDATHLLDLKKTPQPGTFGLAPSASDHFADSLHGTRAASLYLATKFPARYAVLVRVLDEVRRRMLPDAGGDVWIPEKIMDYNCQAADVLWAARAAFGAPMRDYSAEAWSTELLSTASQLVRELRRDPASHLGALSASFRLRGDKPSVVGRAPRDVAPTSTLGVLAYGLTPLPNDAARERQVLRLWKSGAEAIVLVEEATPRGFAAIASARAQLLALGKDGQESHVVAPCPHDGACPMLHAHAVLPPSRSVPNVCSYSQMYHAPSPTRATLHDGRSDRVEEYCYVVVRRGPRPSLAASAAAWSEAVPFSRPTLDASLAALAAESKSGILDELRSEKRQLVEVGTEAEVGHEHEACAAALREHGVDAQRVMQLDAFSWPRLIRTPLKKGGHVTLDACCPSGALERFTIAKSAGRQAYQDARKARDGELFAHADKSSRPTVVREAVDVEYADAPKSHEAYMALGPDAQLSARTAGMPKVPKRVARRAPKRRILDADRAGRLSRKPDRAALDDEFREADW</sequence>
<dbReference type="GO" id="GO:0008168">
    <property type="term" value="F:methyltransferase activity"/>
    <property type="evidence" value="ECO:0007669"/>
    <property type="project" value="InterPro"/>
</dbReference>
<evidence type="ECO:0000256" key="4">
    <source>
        <dbReference type="ARBA" id="ARBA00023004"/>
    </source>
</evidence>
<dbReference type="RefSeq" id="XP_060120395.1">
    <property type="nucleotide sequence ID" value="XM_060264412.1"/>
</dbReference>
<dbReference type="GeneID" id="85224091"/>
<name>A0AAF0J8P6_9BASI</name>
<keyword evidence="9" id="KW-0687">Ribonucleoprotein</keyword>
<accession>A0AAF0J8P6</accession>
<dbReference type="GO" id="GO:0006412">
    <property type="term" value="P:translation"/>
    <property type="evidence" value="ECO:0007669"/>
    <property type="project" value="InterPro"/>
</dbReference>
<keyword evidence="2" id="KW-0479">Metal-binding</keyword>
<organism evidence="9 10">
    <name type="scientific">Malassezia japonica</name>
    <dbReference type="NCBI Taxonomy" id="223818"/>
    <lineage>
        <taxon>Eukaryota</taxon>
        <taxon>Fungi</taxon>
        <taxon>Dikarya</taxon>
        <taxon>Basidiomycota</taxon>
        <taxon>Ustilaginomycotina</taxon>
        <taxon>Malasseziomycetes</taxon>
        <taxon>Malasseziales</taxon>
        <taxon>Malasseziaceae</taxon>
        <taxon>Malassezia</taxon>
    </lineage>
</organism>
<evidence type="ECO:0000313" key="10">
    <source>
        <dbReference type="Proteomes" id="UP001217754"/>
    </source>
</evidence>
<gene>
    <name evidence="9" type="primary">RSM22</name>
    <name evidence="9" type="ORF">MJAP1_000442</name>
</gene>
<proteinExistence type="predicted"/>
<keyword evidence="5" id="KW-0411">Iron-sulfur</keyword>
<feature type="compositionally biased region" description="Basic and acidic residues" evidence="8">
    <location>
        <begin position="589"/>
        <end position="617"/>
    </location>
</feature>
<dbReference type="PANTHER" id="PTHR13184:SF5">
    <property type="entry name" value="METHYLTRANSFERASE-LIKE PROTEIN 17, MITOCHONDRIAL"/>
    <property type="match status" value="1"/>
</dbReference>
<dbReference type="Proteomes" id="UP001217754">
    <property type="component" value="Chromosome 1"/>
</dbReference>
<reference evidence="9" key="1">
    <citation type="submission" date="2023-03" db="EMBL/GenBank/DDBJ databases">
        <title>Mating type loci evolution in Malassezia.</title>
        <authorList>
            <person name="Coelho M.A."/>
        </authorList>
    </citation>
    <scope>NUCLEOTIDE SEQUENCE</scope>
    <source>
        <strain evidence="9">CBS 9431</strain>
    </source>
</reference>
<dbReference type="GO" id="GO:0046872">
    <property type="term" value="F:metal ion binding"/>
    <property type="evidence" value="ECO:0007669"/>
    <property type="project" value="UniProtKB-KW"/>
</dbReference>
<dbReference type="EMBL" id="CP119958">
    <property type="protein sequence ID" value="WFD37498.1"/>
    <property type="molecule type" value="Genomic_DNA"/>
</dbReference>
<dbReference type="InterPro" id="IPR052571">
    <property type="entry name" value="Mt_RNA_Methyltransferase"/>
</dbReference>
<keyword evidence="3" id="KW-0809">Transit peptide</keyword>
<protein>
    <submittedName>
        <fullName evidence="9">37S ribosomal protein S22</fullName>
    </submittedName>
</protein>
<dbReference type="AlphaFoldDB" id="A0AAF0J8P6"/>
<comment type="function">
    <text evidence="7">Mitochondrial ribosome (mitoribosome) assembly factor. Binds at the interface of the head and body domains of the mitochondrial small ribosomal subunit (mt-SSU), occluding the mRNA channel and preventing compaction of the head domain towards the body. Probable inactive methyltransferase: retains the characteristic folding and ability to bind S-adenosyl-L-methionine, but it probably lost its methyltransferase activity.</text>
</comment>
<keyword evidence="6" id="KW-0496">Mitochondrion</keyword>
<keyword evidence="10" id="KW-1185">Reference proteome</keyword>
<dbReference type="Pfam" id="PF09243">
    <property type="entry name" value="Rsm22"/>
    <property type="match status" value="2"/>
</dbReference>
<evidence type="ECO:0000256" key="2">
    <source>
        <dbReference type="ARBA" id="ARBA00022723"/>
    </source>
</evidence>
<comment type="subcellular location">
    <subcellularLocation>
        <location evidence="1">Mitochondrion</location>
    </subcellularLocation>
</comment>
<feature type="region of interest" description="Disordered" evidence="8">
    <location>
        <begin position="572"/>
        <end position="617"/>
    </location>
</feature>
<dbReference type="GO" id="GO:0051536">
    <property type="term" value="F:iron-sulfur cluster binding"/>
    <property type="evidence" value="ECO:0007669"/>
    <property type="project" value="UniProtKB-KW"/>
</dbReference>
<evidence type="ECO:0000256" key="5">
    <source>
        <dbReference type="ARBA" id="ARBA00023014"/>
    </source>
</evidence>
<keyword evidence="9" id="KW-0689">Ribosomal protein</keyword>
<dbReference type="PANTHER" id="PTHR13184">
    <property type="entry name" value="37S RIBOSOMAL PROTEIN S22"/>
    <property type="match status" value="1"/>
</dbReference>
<evidence type="ECO:0000256" key="7">
    <source>
        <dbReference type="ARBA" id="ARBA00045681"/>
    </source>
</evidence>